<evidence type="ECO:0000313" key="2">
    <source>
        <dbReference type="EMBL" id="KIM77011.1"/>
    </source>
</evidence>
<dbReference type="InParanoid" id="A0A0C3FBC6"/>
<feature type="region of interest" description="Disordered" evidence="1">
    <location>
        <begin position="1"/>
        <end position="27"/>
    </location>
</feature>
<reference evidence="3" key="2">
    <citation type="submission" date="2015-01" db="EMBL/GenBank/DDBJ databases">
        <title>Evolutionary Origins and Diversification of the Mycorrhizal Mutualists.</title>
        <authorList>
            <consortium name="DOE Joint Genome Institute"/>
            <consortium name="Mycorrhizal Genomics Consortium"/>
            <person name="Kohler A."/>
            <person name="Kuo A."/>
            <person name="Nagy L.G."/>
            <person name="Floudas D."/>
            <person name="Copeland A."/>
            <person name="Barry K.W."/>
            <person name="Cichocki N."/>
            <person name="Veneault-Fourrey C."/>
            <person name="LaButti K."/>
            <person name="Lindquist E.A."/>
            <person name="Lipzen A."/>
            <person name="Lundell T."/>
            <person name="Morin E."/>
            <person name="Murat C."/>
            <person name="Riley R."/>
            <person name="Ohm R."/>
            <person name="Sun H."/>
            <person name="Tunlid A."/>
            <person name="Henrissat B."/>
            <person name="Grigoriev I.V."/>
            <person name="Hibbett D.S."/>
            <person name="Martin F."/>
        </authorList>
    </citation>
    <scope>NUCLEOTIDE SEQUENCE [LARGE SCALE GENOMIC DNA]</scope>
    <source>
        <strain evidence="3">F 1598</strain>
    </source>
</reference>
<dbReference type="STRING" id="765440.A0A0C3FBC6"/>
<proteinExistence type="predicted"/>
<dbReference type="EMBL" id="KN833029">
    <property type="protein sequence ID" value="KIM77011.1"/>
    <property type="molecule type" value="Genomic_DNA"/>
</dbReference>
<evidence type="ECO:0000313" key="3">
    <source>
        <dbReference type="Proteomes" id="UP000054166"/>
    </source>
</evidence>
<sequence length="213" mass="23711">MEMLPPQPNPTDRRVVPAPSTSTDRRAEVWKENGEILILKFPAGSSFSDIHDERLSPEGLKNEPYYELKSDEIVARCFFVLLLPSRTQEFEIDIIKIPTSPPAQNNINSVEQYLHSNPNQSPPSAGCASSLGRRPLQASGRGAFPFVQGSNDGAKRPPRDHAPSLEEWLAFDHILSRFQGELQKSCETSAKLHNLTGAMSDILDTIGRFLYIP</sequence>
<keyword evidence="3" id="KW-1185">Reference proteome</keyword>
<name>A0A0C3FBC6_PILCF</name>
<dbReference type="HOGENOM" id="CLU_1294859_0_0_1"/>
<reference evidence="2 3" key="1">
    <citation type="submission" date="2014-04" db="EMBL/GenBank/DDBJ databases">
        <authorList>
            <consortium name="DOE Joint Genome Institute"/>
            <person name="Kuo A."/>
            <person name="Tarkka M."/>
            <person name="Buscot F."/>
            <person name="Kohler A."/>
            <person name="Nagy L.G."/>
            <person name="Floudas D."/>
            <person name="Copeland A."/>
            <person name="Barry K.W."/>
            <person name="Cichocki N."/>
            <person name="Veneault-Fourrey C."/>
            <person name="LaButti K."/>
            <person name="Lindquist E.A."/>
            <person name="Lipzen A."/>
            <person name="Lundell T."/>
            <person name="Morin E."/>
            <person name="Murat C."/>
            <person name="Sun H."/>
            <person name="Tunlid A."/>
            <person name="Henrissat B."/>
            <person name="Grigoriev I.V."/>
            <person name="Hibbett D.S."/>
            <person name="Martin F."/>
            <person name="Nordberg H.P."/>
            <person name="Cantor M.N."/>
            <person name="Hua S.X."/>
        </authorList>
    </citation>
    <scope>NUCLEOTIDE SEQUENCE [LARGE SCALE GENOMIC DNA]</scope>
    <source>
        <strain evidence="2 3">F 1598</strain>
    </source>
</reference>
<accession>A0A0C3FBC6</accession>
<protein>
    <submittedName>
        <fullName evidence="2">Uncharacterized protein</fullName>
    </submittedName>
</protein>
<dbReference type="OrthoDB" id="3059542at2759"/>
<dbReference type="Proteomes" id="UP000054166">
    <property type="component" value="Unassembled WGS sequence"/>
</dbReference>
<dbReference type="AlphaFoldDB" id="A0A0C3FBC6"/>
<feature type="region of interest" description="Disordered" evidence="1">
    <location>
        <begin position="142"/>
        <end position="161"/>
    </location>
</feature>
<organism evidence="2 3">
    <name type="scientific">Piloderma croceum (strain F 1598)</name>
    <dbReference type="NCBI Taxonomy" id="765440"/>
    <lineage>
        <taxon>Eukaryota</taxon>
        <taxon>Fungi</taxon>
        <taxon>Dikarya</taxon>
        <taxon>Basidiomycota</taxon>
        <taxon>Agaricomycotina</taxon>
        <taxon>Agaricomycetes</taxon>
        <taxon>Agaricomycetidae</taxon>
        <taxon>Atheliales</taxon>
        <taxon>Atheliaceae</taxon>
        <taxon>Piloderma</taxon>
    </lineage>
</organism>
<gene>
    <name evidence="2" type="ORF">PILCRDRAFT_12373</name>
</gene>
<evidence type="ECO:0000256" key="1">
    <source>
        <dbReference type="SAM" id="MobiDB-lite"/>
    </source>
</evidence>